<keyword evidence="1" id="KW-1133">Transmembrane helix</keyword>
<organism evidence="2 3">
    <name type="scientific">Microbacterium rhizosphaerae</name>
    <dbReference type="NCBI Taxonomy" id="1678237"/>
    <lineage>
        <taxon>Bacteria</taxon>
        <taxon>Bacillati</taxon>
        <taxon>Actinomycetota</taxon>
        <taxon>Actinomycetes</taxon>
        <taxon>Micrococcales</taxon>
        <taxon>Microbacteriaceae</taxon>
        <taxon>Microbacterium</taxon>
    </lineage>
</organism>
<evidence type="ECO:0000256" key="1">
    <source>
        <dbReference type="SAM" id="Phobius"/>
    </source>
</evidence>
<dbReference type="EMBL" id="CP139368">
    <property type="protein sequence ID" value="WPR90691.1"/>
    <property type="molecule type" value="Genomic_DNA"/>
</dbReference>
<keyword evidence="1" id="KW-0812">Transmembrane</keyword>
<keyword evidence="1" id="KW-0472">Membrane</keyword>
<keyword evidence="3" id="KW-1185">Reference proteome</keyword>
<feature type="transmembrane region" description="Helical" evidence="1">
    <location>
        <begin position="101"/>
        <end position="118"/>
    </location>
</feature>
<evidence type="ECO:0000313" key="3">
    <source>
        <dbReference type="Proteomes" id="UP001323798"/>
    </source>
</evidence>
<name>A0ABZ0STI0_9MICO</name>
<reference evidence="2 3" key="1">
    <citation type="submission" date="2023-11" db="EMBL/GenBank/DDBJ databases">
        <title>Genome sequence of Microbacterium rhizosphaerae KACC 19337.</title>
        <authorList>
            <person name="Choi H."/>
            <person name="Kim S."/>
            <person name="Kim Y."/>
            <person name="Kwon S.-W."/>
            <person name="Heo J."/>
        </authorList>
    </citation>
    <scope>NUCLEOTIDE SEQUENCE [LARGE SCALE GENOMIC DNA]</scope>
    <source>
        <strain evidence="2 3">KACC 19337</strain>
    </source>
</reference>
<proteinExistence type="predicted"/>
<evidence type="ECO:0000313" key="2">
    <source>
        <dbReference type="EMBL" id="WPR90691.1"/>
    </source>
</evidence>
<feature type="transmembrane region" description="Helical" evidence="1">
    <location>
        <begin position="76"/>
        <end position="95"/>
    </location>
</feature>
<feature type="transmembrane region" description="Helical" evidence="1">
    <location>
        <begin position="12"/>
        <end position="31"/>
    </location>
</feature>
<feature type="transmembrane region" description="Helical" evidence="1">
    <location>
        <begin position="37"/>
        <end position="55"/>
    </location>
</feature>
<protein>
    <submittedName>
        <fullName evidence="2">Uncharacterized protein</fullName>
    </submittedName>
</protein>
<dbReference type="RefSeq" id="WP_320943395.1">
    <property type="nucleotide sequence ID" value="NZ_BAABEU010000011.1"/>
</dbReference>
<accession>A0ABZ0STI0</accession>
<sequence length="139" mass="14712">MRIRSGPAKVGYIVVSIIVILLIGIALSFAVSQVAAQLVALAVGVALLVLGVRSFRGASEAVAPPRAWWRMTERPVAGYLVAIYFFLAGLGYLVAPFAAPAIEALYIGVYAMAVAAYVHSSIRLSLRPPEEGDTAPQEL</sequence>
<dbReference type="Proteomes" id="UP001323798">
    <property type="component" value="Chromosome"/>
</dbReference>
<gene>
    <name evidence="2" type="ORF">SM116_05205</name>
</gene>